<dbReference type="EMBL" id="HM144387">
    <property type="protein sequence ID" value="ADH03271.1"/>
    <property type="molecule type" value="Genomic_DNA"/>
</dbReference>
<protein>
    <submittedName>
        <fullName evidence="1">Gp125</fullName>
    </submittedName>
</protein>
<name>G9B1M6_9CAUD</name>
<dbReference type="Gene3D" id="1.10.287.1080">
    <property type="entry name" value="MazG-like"/>
    <property type="match status" value="1"/>
</dbReference>
<reference evidence="1 2" key="1">
    <citation type="submission" date="2013-01" db="EMBL/GenBank/DDBJ databases">
        <title>Large myovirus of Bacillus.</title>
        <authorList>
            <person name="Klumpp J."/>
            <person name="Beyer W."/>
            <person name="Loessner M.J."/>
        </authorList>
    </citation>
    <scope>NUCLEOTIDE SEQUENCE [LARGE SCALE GENOMIC DNA]</scope>
</reference>
<dbReference type="InterPro" id="IPR044548">
    <property type="entry name" value="AF0060_NTP-PPase_MazG-like"/>
</dbReference>
<sequence>MVFLNRTKLEELCEGNTKTLYEMVLKLTEEVGEVSQAVLSHEGAQGSEYKNKSRDDVVEELVDVMMVVESLLYRFHVSDSEFNAMFNQKLAKWEEKTK</sequence>
<dbReference type="SUPFAM" id="SSF101386">
    <property type="entry name" value="all-alpha NTP pyrophosphatases"/>
    <property type="match status" value="1"/>
</dbReference>
<dbReference type="GeneID" id="11536781"/>
<accession>G9B1M6</accession>
<organism evidence="1 2">
    <name type="scientific">Bacillus phage W.Ph</name>
    <dbReference type="NCBI Taxonomy" id="764595"/>
    <lineage>
        <taxon>Viruses</taxon>
        <taxon>Duplodnaviria</taxon>
        <taxon>Heunggongvirae</taxon>
        <taxon>Uroviricota</taxon>
        <taxon>Caudoviricetes</taxon>
        <taxon>Herelleviridae</taxon>
        <taxon>Bastillevirinae</taxon>
        <taxon>Wphvirus</taxon>
        <taxon>Wphvirus WPh</taxon>
    </lineage>
</organism>
<proteinExistence type="predicted"/>
<dbReference type="OrthoDB" id="23411at10239"/>
<evidence type="ECO:0000313" key="2">
    <source>
        <dbReference type="Proteomes" id="UP000005445"/>
    </source>
</evidence>
<dbReference type="KEGG" id="vg:11536781"/>
<dbReference type="Proteomes" id="UP000005445">
    <property type="component" value="Segment"/>
</dbReference>
<keyword evidence="2" id="KW-1185">Reference proteome</keyword>
<dbReference type="CDD" id="cd11533">
    <property type="entry name" value="NTP-PPase_Af0060_like"/>
    <property type="match status" value="1"/>
</dbReference>
<dbReference type="RefSeq" id="YP_004957140.1">
    <property type="nucleotide sequence ID" value="NC_016563.1"/>
</dbReference>
<evidence type="ECO:0000313" key="1">
    <source>
        <dbReference type="EMBL" id="ADH03271.1"/>
    </source>
</evidence>